<dbReference type="EMBL" id="CP126116">
    <property type="protein sequence ID" value="WHZ56055.1"/>
    <property type="molecule type" value="Genomic_DNA"/>
</dbReference>
<accession>A0ACD4R6G4</accession>
<gene>
    <name evidence="1" type="ORF">QLQ22_15215</name>
</gene>
<name>A0ACD4R6G4_9BACI</name>
<protein>
    <submittedName>
        <fullName evidence="1">Extracellular solute-binding protein</fullName>
    </submittedName>
</protein>
<evidence type="ECO:0000313" key="1">
    <source>
        <dbReference type="EMBL" id="WHZ56055.1"/>
    </source>
</evidence>
<keyword evidence="2" id="KW-1185">Reference proteome</keyword>
<organism evidence="1 2">
    <name type="scientific">Metabacillus hrfriensis</name>
    <dbReference type="NCBI Taxonomy" id="3048891"/>
    <lineage>
        <taxon>Bacteria</taxon>
        <taxon>Bacillati</taxon>
        <taxon>Bacillota</taxon>
        <taxon>Bacilli</taxon>
        <taxon>Bacillales</taxon>
        <taxon>Bacillaceae</taxon>
        <taxon>Metabacillus</taxon>
    </lineage>
</organism>
<dbReference type="Proteomes" id="UP001226091">
    <property type="component" value="Chromosome"/>
</dbReference>
<evidence type="ECO:0000313" key="2">
    <source>
        <dbReference type="Proteomes" id="UP001226091"/>
    </source>
</evidence>
<sequence length="419" mass="47406">MKITMKSMFSLFVLVSLVFTLVGCSSNSTSGANSKELVFWNPFTGPDGKNMQQIINNYNKTNPEYKVKNVSLKEQDMYTKIPTVVNSGKNIPDMTIVHAERIKGFTANEMLTPFDEALTDFPEIKEENYVKSGWDIGNLEGKRYSLPLDVHSFVMYYNKKLVEKYAPGVLEDNIVTFDEIKAAGEKAKKDNIKAVGITWTRPIFLSLYHQFGGDITSDGEKPTLNTPEAAEALNLLKSLVDEKLTNKDGEDPGQLFKSGKQIFYPEGIWMQNGLNEVKSLEWGMTNFPQISTDKVVNWSSSHQFVMLNSKDRNQEKTKGVMKFLDYLRQNSLPWAEAGQNPAALATLEDPKYLELPQSFLVKDEKQQETLKIFDYQYNGFVVDEIDKMAGDAIFGKVKIEDALKKAQKSVEDKISQNKN</sequence>
<reference evidence="2" key="1">
    <citation type="journal article" date="2025" name="Aquaculture">
        <title>Assessment of the bioflocculant production and safety properties of Metabacillus hrfriensis sp. nov. based on phenotypic and whole-genome sequencing analysis.</title>
        <authorList>
            <person name="Zhang R."/>
            <person name="Zhao Z."/>
            <person name="Luo L."/>
            <person name="Wang S."/>
            <person name="Guo K."/>
            <person name="Xu W."/>
        </authorList>
    </citation>
    <scope>NUCLEOTIDE SEQUENCE [LARGE SCALE GENOMIC DNA]</scope>
    <source>
        <strain evidence="2">CT-WN-B3</strain>
    </source>
</reference>
<proteinExistence type="predicted"/>